<dbReference type="EMBL" id="JAPFFF010000017">
    <property type="protein sequence ID" value="KAK8863541.1"/>
    <property type="molecule type" value="Genomic_DNA"/>
</dbReference>
<accession>A0ABR2IJY9</accession>
<keyword evidence="2 6" id="KW-0396">Initiation factor</keyword>
<dbReference type="InterPro" id="IPR023398">
    <property type="entry name" value="TIF_eIF4e-like"/>
</dbReference>
<dbReference type="SUPFAM" id="SSF55418">
    <property type="entry name" value="eIF4e-like"/>
    <property type="match status" value="1"/>
</dbReference>
<dbReference type="Pfam" id="PF01652">
    <property type="entry name" value="IF4E"/>
    <property type="match status" value="1"/>
</dbReference>
<dbReference type="InterPro" id="IPR001040">
    <property type="entry name" value="TIF_eIF_4E"/>
</dbReference>
<evidence type="ECO:0000256" key="3">
    <source>
        <dbReference type="ARBA" id="ARBA00022845"/>
    </source>
</evidence>
<evidence type="ECO:0000256" key="5">
    <source>
        <dbReference type="ARBA" id="ARBA00022917"/>
    </source>
</evidence>
<dbReference type="Proteomes" id="UP001470230">
    <property type="component" value="Unassembled WGS sequence"/>
</dbReference>
<evidence type="ECO:0000256" key="4">
    <source>
        <dbReference type="ARBA" id="ARBA00022884"/>
    </source>
</evidence>
<evidence type="ECO:0008006" key="9">
    <source>
        <dbReference type="Google" id="ProtNLM"/>
    </source>
</evidence>
<comment type="similarity">
    <text evidence="1 6">Belongs to the eukaryotic initiation factor 4E family.</text>
</comment>
<dbReference type="PANTHER" id="PTHR11960:SF8">
    <property type="entry name" value="EUKARYOTIC TRANSLATION INITIATION FACTOR 4E1-RELATED"/>
    <property type="match status" value="1"/>
</dbReference>
<keyword evidence="5 6" id="KW-0648">Protein biosynthesis</keyword>
<dbReference type="Gene3D" id="3.30.760.10">
    <property type="entry name" value="RNA Cap, Translation Initiation Factor Eif4e"/>
    <property type="match status" value="1"/>
</dbReference>
<name>A0ABR2IJY9_9EUKA</name>
<dbReference type="PANTHER" id="PTHR11960">
    <property type="entry name" value="EUKARYOTIC TRANSLATION INITIATION FACTOR 4E RELATED"/>
    <property type="match status" value="1"/>
</dbReference>
<keyword evidence="3" id="KW-0810">Translation regulation</keyword>
<reference evidence="7 8" key="1">
    <citation type="submission" date="2024-04" db="EMBL/GenBank/DDBJ databases">
        <title>Tritrichomonas musculus Genome.</title>
        <authorList>
            <person name="Alves-Ferreira E."/>
            <person name="Grigg M."/>
            <person name="Lorenzi H."/>
            <person name="Galac M."/>
        </authorList>
    </citation>
    <scope>NUCLEOTIDE SEQUENCE [LARGE SCALE GENOMIC DNA]</scope>
    <source>
        <strain evidence="7 8">EAF2021</strain>
    </source>
</reference>
<evidence type="ECO:0000256" key="2">
    <source>
        <dbReference type="ARBA" id="ARBA00022540"/>
    </source>
</evidence>
<protein>
    <recommendedName>
        <fullName evidence="9">Eukaryotic translation initiation factor 4E</fullName>
    </recommendedName>
</protein>
<comment type="caution">
    <text evidence="7">The sequence shown here is derived from an EMBL/GenBank/DDBJ whole genome shotgun (WGS) entry which is preliminary data.</text>
</comment>
<proteinExistence type="inferred from homology"/>
<keyword evidence="8" id="KW-1185">Reference proteome</keyword>
<keyword evidence="4 6" id="KW-0694">RNA-binding</keyword>
<evidence type="ECO:0000313" key="7">
    <source>
        <dbReference type="EMBL" id="KAK8863541.1"/>
    </source>
</evidence>
<evidence type="ECO:0000313" key="8">
    <source>
        <dbReference type="Proteomes" id="UP001470230"/>
    </source>
</evidence>
<organism evidence="7 8">
    <name type="scientific">Tritrichomonas musculus</name>
    <dbReference type="NCBI Taxonomy" id="1915356"/>
    <lineage>
        <taxon>Eukaryota</taxon>
        <taxon>Metamonada</taxon>
        <taxon>Parabasalia</taxon>
        <taxon>Tritrichomonadida</taxon>
        <taxon>Tritrichomonadidae</taxon>
        <taxon>Tritrichomonas</taxon>
    </lineage>
</organism>
<evidence type="ECO:0000256" key="6">
    <source>
        <dbReference type="RuleBase" id="RU004374"/>
    </source>
</evidence>
<evidence type="ECO:0000256" key="1">
    <source>
        <dbReference type="ARBA" id="ARBA00009860"/>
    </source>
</evidence>
<gene>
    <name evidence="7" type="ORF">M9Y10_011227</name>
</gene>
<sequence length="159" mass="18769">MAQPQKEQHKLPSDWEFWVIQTNYEYEIESIVSFSTIEEFWNYYLQFPDILKMKTGGFALFKKDIKPAWEDTENRNGARIRINRSLSKEEFDYIIFAMIGGTIDQTLNVKLCGLYVNATKKMQIEIWFSKSIIETLKIPLAETLKLNPNDLIVLNSYRK</sequence>